<keyword evidence="2" id="KW-0808">Transferase</keyword>
<dbReference type="AlphaFoldDB" id="A0A7V6A5G5"/>
<comment type="caution">
    <text evidence="2">The sequence shown here is derived from an EMBL/GenBank/DDBJ whole genome shotgun (WGS) entry which is preliminary data.</text>
</comment>
<gene>
    <name evidence="2" type="ORF">ENV52_12410</name>
</gene>
<evidence type="ECO:0000313" key="2">
    <source>
        <dbReference type="EMBL" id="HHS30490.1"/>
    </source>
</evidence>
<dbReference type="Gene3D" id="3.40.630.30">
    <property type="match status" value="1"/>
</dbReference>
<sequence length="162" mass="18583">MRLFPSRTYNLPSCTLHRVKRSEAPDLAARLVAMDPWRTLEYQADAVALYLSRPDQGLMRFTITSSRQSAGVICLRYPWLKGIYLELLALFPPHQGLGLGREVMTWVEAQVRPHTKNFWVVVSAFNQAARRLYFNLGFTQVACLPDLIQTGYEELLLRKILA</sequence>
<proteinExistence type="predicted"/>
<dbReference type="Pfam" id="PF00583">
    <property type="entry name" value="Acetyltransf_1"/>
    <property type="match status" value="1"/>
</dbReference>
<dbReference type="EMBL" id="DTGR01000193">
    <property type="protein sequence ID" value="HHS30490.1"/>
    <property type="molecule type" value="Genomic_DNA"/>
</dbReference>
<reference evidence="2" key="1">
    <citation type="journal article" date="2020" name="mSystems">
        <title>Genome- and Community-Level Interaction Insights into Carbon Utilization and Element Cycling Functions of Hydrothermarchaeota in Hydrothermal Sediment.</title>
        <authorList>
            <person name="Zhou Z."/>
            <person name="Liu Y."/>
            <person name="Xu W."/>
            <person name="Pan J."/>
            <person name="Luo Z.H."/>
            <person name="Li M."/>
        </authorList>
    </citation>
    <scope>NUCLEOTIDE SEQUENCE [LARGE SCALE GENOMIC DNA]</scope>
    <source>
        <strain evidence="2">SpSt-767</strain>
    </source>
</reference>
<dbReference type="SUPFAM" id="SSF55729">
    <property type="entry name" value="Acyl-CoA N-acyltransferases (Nat)"/>
    <property type="match status" value="1"/>
</dbReference>
<organism evidence="2">
    <name type="scientific">Desulfobacca acetoxidans</name>
    <dbReference type="NCBI Taxonomy" id="60893"/>
    <lineage>
        <taxon>Bacteria</taxon>
        <taxon>Pseudomonadati</taxon>
        <taxon>Thermodesulfobacteriota</taxon>
        <taxon>Desulfobaccia</taxon>
        <taxon>Desulfobaccales</taxon>
        <taxon>Desulfobaccaceae</taxon>
        <taxon>Desulfobacca</taxon>
    </lineage>
</organism>
<dbReference type="PROSITE" id="PS51186">
    <property type="entry name" value="GNAT"/>
    <property type="match status" value="1"/>
</dbReference>
<protein>
    <submittedName>
        <fullName evidence="2">GNAT family N-acetyltransferase</fullName>
    </submittedName>
</protein>
<dbReference type="CDD" id="cd04301">
    <property type="entry name" value="NAT_SF"/>
    <property type="match status" value="1"/>
</dbReference>
<name>A0A7V6A5G5_9BACT</name>
<dbReference type="InterPro" id="IPR000182">
    <property type="entry name" value="GNAT_dom"/>
</dbReference>
<dbReference type="InterPro" id="IPR016181">
    <property type="entry name" value="Acyl_CoA_acyltransferase"/>
</dbReference>
<accession>A0A7V6A5G5</accession>
<feature type="domain" description="N-acetyltransferase" evidence="1">
    <location>
        <begin position="18"/>
        <end position="162"/>
    </location>
</feature>
<evidence type="ECO:0000259" key="1">
    <source>
        <dbReference type="PROSITE" id="PS51186"/>
    </source>
</evidence>
<dbReference type="GO" id="GO:0016747">
    <property type="term" value="F:acyltransferase activity, transferring groups other than amino-acyl groups"/>
    <property type="evidence" value="ECO:0007669"/>
    <property type="project" value="InterPro"/>
</dbReference>